<sequence length="113" mass="13044">MSDNKFPIGTDLTVDQDYELKGFNDDITQVRKGDRILVTRTGLLYLTGDARGDYTISENLIDKTQYDVQNISFRVVESIISSLGDDFKNFIEERGITKEELIETVYEELDYFI</sequence>
<organism evidence="1 2">
    <name type="scientific">Clostridium perfringens</name>
    <dbReference type="NCBI Taxonomy" id="1502"/>
    <lineage>
        <taxon>Bacteria</taxon>
        <taxon>Bacillati</taxon>
        <taxon>Bacillota</taxon>
        <taxon>Clostridia</taxon>
        <taxon>Eubacteriales</taxon>
        <taxon>Clostridiaceae</taxon>
        <taxon>Clostridium</taxon>
    </lineage>
</organism>
<comment type="caution">
    <text evidence="1">The sequence shown here is derived from an EMBL/GenBank/DDBJ whole genome shotgun (WGS) entry which is preliminary data.</text>
</comment>
<gene>
    <name evidence="1" type="ORF">JJB47_11740</name>
</gene>
<evidence type="ECO:0000313" key="2">
    <source>
        <dbReference type="Proteomes" id="UP000668068"/>
    </source>
</evidence>
<evidence type="ECO:0000313" key="1">
    <source>
        <dbReference type="EMBL" id="MBO3359443.1"/>
    </source>
</evidence>
<accession>A0AAW4J443</accession>
<dbReference type="RefSeq" id="WP_208340886.1">
    <property type="nucleotide sequence ID" value="NZ_JAENQO010000007.1"/>
</dbReference>
<name>A0AAW4J443_CLOPF</name>
<dbReference type="AlphaFoldDB" id="A0AAW4J443"/>
<dbReference type="EMBL" id="JAENQP010000007">
    <property type="protein sequence ID" value="MBO3359443.1"/>
    <property type="molecule type" value="Genomic_DNA"/>
</dbReference>
<protein>
    <submittedName>
        <fullName evidence="1">Uncharacterized protein</fullName>
    </submittedName>
</protein>
<reference evidence="1" key="1">
    <citation type="submission" date="2020-12" db="EMBL/GenBank/DDBJ databases">
        <title>Comparative genomics of Clostridium perfringens reveals patterns of host-associated phylogenetic clades and virulence factors.</title>
        <authorList>
            <person name="Smith A.H."/>
            <person name="Geier R."/>
        </authorList>
    </citation>
    <scope>NUCLEOTIDE SEQUENCE</scope>
    <source>
        <strain evidence="1">CHD30677R</strain>
    </source>
</reference>
<dbReference type="Proteomes" id="UP000668068">
    <property type="component" value="Unassembled WGS sequence"/>
</dbReference>
<proteinExistence type="predicted"/>